<reference evidence="4 5" key="1">
    <citation type="journal article" date="2015" name="Environ. Microbiol.">
        <title>Genome analyses suggest the presence of polyploidy and recent human-driven expansions in eight global populations of the honeybee pathogen Nosema ceranae.</title>
        <authorList>
            <person name="Pelin A."/>
            <person name="Selman M."/>
            <person name="Aris-Brosou S."/>
            <person name="Farinelli L."/>
            <person name="Corradi N."/>
        </authorList>
    </citation>
    <scope>NUCLEOTIDE SEQUENCE [LARGE SCALE GENOMIC DNA]</scope>
    <source>
        <strain evidence="4 5">PA08 1199</strain>
    </source>
</reference>
<evidence type="ECO:0000256" key="1">
    <source>
        <dbReference type="ARBA" id="ARBA00005640"/>
    </source>
</evidence>
<keyword evidence="2 4" id="KW-0689">Ribosomal protein</keyword>
<dbReference type="EMBL" id="JPQZ01000021">
    <property type="protein sequence ID" value="KKO75444.1"/>
    <property type="molecule type" value="Genomic_DNA"/>
</dbReference>
<dbReference type="Proteomes" id="UP000034350">
    <property type="component" value="Unassembled WGS sequence"/>
</dbReference>
<dbReference type="VEuPathDB" id="MicrosporidiaDB:AAJ76_2100026403"/>
<evidence type="ECO:0000256" key="2">
    <source>
        <dbReference type="ARBA" id="ARBA00022980"/>
    </source>
</evidence>
<evidence type="ECO:0000256" key="3">
    <source>
        <dbReference type="ARBA" id="ARBA00023274"/>
    </source>
</evidence>
<protein>
    <submittedName>
        <fullName evidence="4">60s ribosomal protein l13</fullName>
    </submittedName>
</protein>
<dbReference type="VEuPathDB" id="MicrosporidiaDB:NCER_101492"/>
<dbReference type="GO" id="GO:0003723">
    <property type="term" value="F:RNA binding"/>
    <property type="evidence" value="ECO:0007669"/>
    <property type="project" value="TreeGrafter"/>
</dbReference>
<dbReference type="GO" id="GO:0006412">
    <property type="term" value="P:translation"/>
    <property type="evidence" value="ECO:0007669"/>
    <property type="project" value="InterPro"/>
</dbReference>
<dbReference type="GO" id="GO:0003735">
    <property type="term" value="F:structural constituent of ribosome"/>
    <property type="evidence" value="ECO:0007669"/>
    <property type="project" value="InterPro"/>
</dbReference>
<comment type="caution">
    <text evidence="4">The sequence shown here is derived from an EMBL/GenBank/DDBJ whole genome shotgun (WGS) entry which is preliminary data.</text>
</comment>
<name>A0A0F9ZCZ9_9MICR</name>
<gene>
    <name evidence="4" type="ORF">AAJ76_2100026403</name>
</gene>
<sequence>MKNNHILPNNHRNAMKRVKEWHNQPSRALRRAKNRKMKAKALYPAPLKKLCPIVRCPTIRYNKKQRLGKGFTPEELKEAGIEVNYARKIGIRVDTRRRNMNKETLDLNSQRVKEYLSKLTIFKNGKEAKESGVKQHKGIIMPVIRNKPQVELIEKSAIESYE</sequence>
<keyword evidence="3" id="KW-0687">Ribonucleoprotein</keyword>
<dbReference type="VEuPathDB" id="MicrosporidiaDB:G9O61_00g014780"/>
<dbReference type="OrthoDB" id="10264538at2759"/>
<evidence type="ECO:0000313" key="4">
    <source>
        <dbReference type="EMBL" id="KKO75444.1"/>
    </source>
</evidence>
<dbReference type="RefSeq" id="XP_024331186.1">
    <property type="nucleotide sequence ID" value="XM_024474572.1"/>
</dbReference>
<proteinExistence type="inferred from homology"/>
<dbReference type="InterPro" id="IPR001380">
    <property type="entry name" value="Ribosomal_eL13"/>
</dbReference>
<comment type="similarity">
    <text evidence="1">Belongs to the eukaryotic ribosomal protein eL13 family.</text>
</comment>
<dbReference type="HAMAP" id="MF_00499">
    <property type="entry name" value="Ribosomal_eL13"/>
    <property type="match status" value="1"/>
</dbReference>
<organism evidence="4 5">
    <name type="scientific">Vairimorpha ceranae</name>
    <dbReference type="NCBI Taxonomy" id="40302"/>
    <lineage>
        <taxon>Eukaryota</taxon>
        <taxon>Fungi</taxon>
        <taxon>Fungi incertae sedis</taxon>
        <taxon>Microsporidia</taxon>
        <taxon>Nosematidae</taxon>
        <taxon>Vairimorpha</taxon>
    </lineage>
</organism>
<dbReference type="Pfam" id="PF01294">
    <property type="entry name" value="Ribosomal_L13e"/>
    <property type="match status" value="1"/>
</dbReference>
<evidence type="ECO:0000313" key="5">
    <source>
        <dbReference type="Proteomes" id="UP000034350"/>
    </source>
</evidence>
<dbReference type="PANTHER" id="PTHR11722:SF0">
    <property type="entry name" value="LARGE RIBOSOMAL SUBUNIT PROTEIN EL13"/>
    <property type="match status" value="1"/>
</dbReference>
<dbReference type="GO" id="GO:0022625">
    <property type="term" value="C:cytosolic large ribosomal subunit"/>
    <property type="evidence" value="ECO:0007669"/>
    <property type="project" value="TreeGrafter"/>
</dbReference>
<keyword evidence="5" id="KW-1185">Reference proteome</keyword>
<dbReference type="AlphaFoldDB" id="A0A0F9ZCZ9"/>
<accession>A0A0F9ZCZ9</accession>
<dbReference type="GeneID" id="36319497"/>
<dbReference type="PANTHER" id="PTHR11722">
    <property type="entry name" value="60S RIBOSOMAL PROTEIN L13"/>
    <property type="match status" value="1"/>
</dbReference>